<keyword evidence="3" id="KW-1185">Reference proteome</keyword>
<feature type="signal peptide" evidence="1">
    <location>
        <begin position="1"/>
        <end position="19"/>
    </location>
</feature>
<organism evidence="2 3">
    <name type="scientific">Psychroflexus aurantiacus</name>
    <dbReference type="NCBI Taxonomy" id="2709310"/>
    <lineage>
        <taxon>Bacteria</taxon>
        <taxon>Pseudomonadati</taxon>
        <taxon>Bacteroidota</taxon>
        <taxon>Flavobacteriia</taxon>
        <taxon>Flavobacteriales</taxon>
        <taxon>Flavobacteriaceae</taxon>
        <taxon>Psychroflexus</taxon>
    </lineage>
</organism>
<comment type="caution">
    <text evidence="2">The sequence shown here is derived from an EMBL/GenBank/DDBJ whole genome shotgun (WGS) entry which is preliminary data.</text>
</comment>
<dbReference type="Proteomes" id="UP000478505">
    <property type="component" value="Unassembled WGS sequence"/>
</dbReference>
<keyword evidence="1" id="KW-0732">Signal</keyword>
<dbReference type="AlphaFoldDB" id="A0A6B3R6V9"/>
<protein>
    <submittedName>
        <fullName evidence="2">Uncharacterized protein</fullName>
    </submittedName>
</protein>
<proteinExistence type="predicted"/>
<dbReference type="Gene3D" id="3.40.1420.30">
    <property type="match status" value="1"/>
</dbReference>
<dbReference type="EMBL" id="JAAIKD010000002">
    <property type="protein sequence ID" value="NEV93541.1"/>
    <property type="molecule type" value="Genomic_DNA"/>
</dbReference>
<feature type="chain" id="PRO_5025487123" evidence="1">
    <location>
        <begin position="20"/>
        <end position="190"/>
    </location>
</feature>
<accession>A0A6B3R6V9</accession>
<evidence type="ECO:0000313" key="2">
    <source>
        <dbReference type="EMBL" id="NEV93541.1"/>
    </source>
</evidence>
<gene>
    <name evidence="2" type="ORF">G3567_05165</name>
</gene>
<evidence type="ECO:0000313" key="3">
    <source>
        <dbReference type="Proteomes" id="UP000478505"/>
    </source>
</evidence>
<reference evidence="2 3" key="1">
    <citation type="submission" date="2020-02" db="EMBL/GenBank/DDBJ databases">
        <title>Flavobacteriaceae Psychroflexus bacterium YR1-1, complete genome.</title>
        <authorList>
            <person name="Li Y."/>
            <person name="Wu S."/>
        </authorList>
    </citation>
    <scope>NUCLEOTIDE SEQUENCE [LARGE SCALE GENOMIC DNA]</scope>
    <source>
        <strain evidence="2 3">YR1-1</strain>
    </source>
</reference>
<sequence length="190" mass="22604">MIRSITRLLIMLCFSFGFAQEKNEVEKRIEKQEVPQQAKAWLNDAYENKRRTKWYFQTDDEEQVFEAKLKHNKHLHSVEFDLDGNVRNIEVLIDENELDEEVRKVISTYLNTYFSKFSISKIQIQYTGEGDDLEDVIDEDEFEDITVSYEIEFYGKTETEDELWEALFDSEGILIKKRSVNLKATDNLDY</sequence>
<dbReference type="SUPFAM" id="SSF160574">
    <property type="entry name" value="BT0923-like"/>
    <property type="match status" value="1"/>
</dbReference>
<dbReference type="RefSeq" id="WP_164004251.1">
    <property type="nucleotide sequence ID" value="NZ_JAAIKD010000002.1"/>
</dbReference>
<evidence type="ECO:0000256" key="1">
    <source>
        <dbReference type="SAM" id="SignalP"/>
    </source>
</evidence>
<name>A0A6B3R6V9_9FLAO</name>